<dbReference type="GO" id="GO:0043200">
    <property type="term" value="P:response to amino acid"/>
    <property type="evidence" value="ECO:0007669"/>
    <property type="project" value="TreeGrafter"/>
</dbReference>
<accession>F7PIQ9</accession>
<keyword evidence="3" id="KW-0804">Transcription</keyword>
<dbReference type="GO" id="GO:0005829">
    <property type="term" value="C:cytosol"/>
    <property type="evidence" value="ECO:0007669"/>
    <property type="project" value="TreeGrafter"/>
</dbReference>
<protein>
    <submittedName>
        <fullName evidence="6">Transcription regulator protein</fullName>
    </submittedName>
    <submittedName>
        <fullName evidence="5">Transcriptional regulator, AsnC family</fullName>
    </submittedName>
</protein>
<reference evidence="5 8" key="3">
    <citation type="journal article" date="2014" name="Environ. Microbiol.">
        <title>Halorhabdus tiamatea: proteogenomics and glycosidase activity measurements identify the first cultivated euryarchaeon from a deep-sea anoxic brine lake as potential polysaccharide degrader.</title>
        <authorList>
            <person name="Werner J."/>
            <person name="Ferrer M."/>
            <person name="Michel G."/>
            <person name="Mann A.J."/>
            <person name="Huang S."/>
            <person name="Juarez S."/>
            <person name="Ciordia S."/>
            <person name="Albar J.P."/>
            <person name="Alcaide M."/>
            <person name="La Cono V."/>
            <person name="Yakimov M.M."/>
            <person name="Antunes A."/>
            <person name="Taborda M."/>
            <person name="Da Costa M.S."/>
            <person name="Amann R.I."/>
            <person name="Gloeckner F.O."/>
            <person name="Golyshina O.V."/>
            <person name="Golyshin P.N."/>
            <person name="Teeling H."/>
        </authorList>
    </citation>
    <scope>NUCLEOTIDE SEQUENCE [LARGE SCALE GENOMIC DNA]</scope>
    <source>
        <strain evidence="8">SARL4B</strain>
        <strain evidence="5">Type strain: SARL4B</strain>
    </source>
</reference>
<dbReference type="OrthoDB" id="6995at2157"/>
<dbReference type="PANTHER" id="PTHR30154:SF34">
    <property type="entry name" value="TRANSCRIPTIONAL REGULATOR AZLB"/>
    <property type="match status" value="1"/>
</dbReference>
<dbReference type="PRINTS" id="PR00033">
    <property type="entry name" value="HTHASNC"/>
</dbReference>
<dbReference type="GO" id="GO:0043565">
    <property type="term" value="F:sequence-specific DNA binding"/>
    <property type="evidence" value="ECO:0007669"/>
    <property type="project" value="InterPro"/>
</dbReference>
<dbReference type="SUPFAM" id="SSF54909">
    <property type="entry name" value="Dimeric alpha+beta barrel"/>
    <property type="match status" value="1"/>
</dbReference>
<dbReference type="SUPFAM" id="SSF46785">
    <property type="entry name" value="Winged helix' DNA-binding domain"/>
    <property type="match status" value="1"/>
</dbReference>
<dbReference type="InterPro" id="IPR000485">
    <property type="entry name" value="AsnC-type_HTH_dom"/>
</dbReference>
<keyword evidence="2" id="KW-0238">DNA-binding</keyword>
<evidence type="ECO:0000313" key="6">
    <source>
        <dbReference type="EMBL" id="ERJ04790.1"/>
    </source>
</evidence>
<gene>
    <name evidence="6" type="ORF">HLRTI_003258</name>
    <name evidence="5" type="ORF">HTIA_1238</name>
</gene>
<keyword evidence="8" id="KW-1185">Reference proteome</keyword>
<dbReference type="InterPro" id="IPR011008">
    <property type="entry name" value="Dimeric_a/b-barrel"/>
</dbReference>
<dbReference type="Gene3D" id="3.30.70.920">
    <property type="match status" value="1"/>
</dbReference>
<dbReference type="Proteomes" id="UP000015381">
    <property type="component" value="Chromosome I"/>
</dbReference>
<dbReference type="InterPro" id="IPR019887">
    <property type="entry name" value="Tscrpt_reg_AsnC/Lrp_C"/>
</dbReference>
<dbReference type="SMART" id="SM00344">
    <property type="entry name" value="HTH_ASNC"/>
    <property type="match status" value="1"/>
</dbReference>
<evidence type="ECO:0000313" key="7">
    <source>
        <dbReference type="Proteomes" id="UP000003861"/>
    </source>
</evidence>
<dbReference type="STRING" id="1033806.HTIA_1238"/>
<dbReference type="EMBL" id="HF571520">
    <property type="protein sequence ID" value="CCQ33372.1"/>
    <property type="molecule type" value="Genomic_DNA"/>
</dbReference>
<evidence type="ECO:0000256" key="2">
    <source>
        <dbReference type="ARBA" id="ARBA00023125"/>
    </source>
</evidence>
<reference evidence="6 7" key="1">
    <citation type="journal article" date="2011" name="J. Bacteriol.">
        <title>Genome sequence of Halorhabdus tiamatea, the first archaeon isolated from a deep-sea anoxic brine lake.</title>
        <authorList>
            <person name="Antunes A."/>
            <person name="Alam I."/>
            <person name="Bajic V.B."/>
            <person name="Stingl U."/>
        </authorList>
    </citation>
    <scope>NUCLEOTIDE SEQUENCE [LARGE SCALE GENOMIC DNA]</scope>
    <source>
        <strain evidence="6 7">SARL4B</strain>
    </source>
</reference>
<dbReference type="Pfam" id="PF13404">
    <property type="entry name" value="HTH_AsnC-type"/>
    <property type="match status" value="1"/>
</dbReference>
<dbReference type="Proteomes" id="UP000003861">
    <property type="component" value="Unassembled WGS sequence"/>
</dbReference>
<dbReference type="InterPro" id="IPR036388">
    <property type="entry name" value="WH-like_DNA-bd_sf"/>
</dbReference>
<dbReference type="GeneID" id="23800204"/>
<dbReference type="AlphaFoldDB" id="F7PIQ9"/>
<keyword evidence="1" id="KW-0805">Transcription regulation</keyword>
<dbReference type="InterPro" id="IPR019888">
    <property type="entry name" value="Tscrpt_reg_AsnC-like"/>
</dbReference>
<evidence type="ECO:0000256" key="3">
    <source>
        <dbReference type="ARBA" id="ARBA00023163"/>
    </source>
</evidence>
<dbReference type="PANTHER" id="PTHR30154">
    <property type="entry name" value="LEUCINE-RESPONSIVE REGULATORY PROTEIN"/>
    <property type="match status" value="1"/>
</dbReference>
<reference evidence="6 7" key="2">
    <citation type="journal article" date="2013" name="PLoS ONE">
        <title>INDIGO - INtegrated Data Warehouse of MIcrobial GenOmes with Examples from the Red Sea Extremophiles.</title>
        <authorList>
            <person name="Alam I."/>
            <person name="Antunes A."/>
            <person name="Kamau A.A."/>
            <person name="Ba Alawi W."/>
            <person name="Kalkatawi M."/>
            <person name="Stingl U."/>
            <person name="Bajic V.B."/>
        </authorList>
    </citation>
    <scope>NUCLEOTIDE SEQUENCE [LARGE SCALE GENOMIC DNA]</scope>
    <source>
        <strain evidence="6 7">SARL4B</strain>
    </source>
</reference>
<dbReference type="HOGENOM" id="CLU_091233_5_4_2"/>
<sequence>MELNDIDRALVDALLEDGRASIEDLAADVGVATETVERRIEGLEDAGVLTGYAATIDDDELGYDVTAVIRVRTGGATQGIREALGEYPWVRSAYEVTGEDDFLLVGRFRDTDDMHQHVAELLTEATVRSVTADVVVDTIRACEPLSPRKPAE</sequence>
<proteinExistence type="predicted"/>
<evidence type="ECO:0000313" key="5">
    <source>
        <dbReference type="EMBL" id="CCQ33372.1"/>
    </source>
</evidence>
<dbReference type="EMBL" id="AFNT02000057">
    <property type="protein sequence ID" value="ERJ04790.1"/>
    <property type="molecule type" value="Genomic_DNA"/>
</dbReference>
<dbReference type="Gene3D" id="1.10.10.10">
    <property type="entry name" value="Winged helix-like DNA-binding domain superfamily/Winged helix DNA-binding domain"/>
    <property type="match status" value="1"/>
</dbReference>
<evidence type="ECO:0000313" key="8">
    <source>
        <dbReference type="Proteomes" id="UP000015381"/>
    </source>
</evidence>
<name>F7PIQ9_9EURY</name>
<dbReference type="eggNOG" id="arCOG01580">
    <property type="taxonomic scope" value="Archaea"/>
</dbReference>
<dbReference type="RefSeq" id="WP_008525536.1">
    <property type="nucleotide sequence ID" value="NC_021921.1"/>
</dbReference>
<dbReference type="InterPro" id="IPR036390">
    <property type="entry name" value="WH_DNA-bd_sf"/>
</dbReference>
<evidence type="ECO:0000259" key="4">
    <source>
        <dbReference type="PROSITE" id="PS50956"/>
    </source>
</evidence>
<dbReference type="Pfam" id="PF01037">
    <property type="entry name" value="AsnC_trans_reg"/>
    <property type="match status" value="1"/>
</dbReference>
<feature type="domain" description="HTH asnC-type" evidence="4">
    <location>
        <begin position="3"/>
        <end position="64"/>
    </location>
</feature>
<organism evidence="6 7">
    <name type="scientific">Halorhabdus tiamatea SARL4B</name>
    <dbReference type="NCBI Taxonomy" id="1033806"/>
    <lineage>
        <taxon>Archaea</taxon>
        <taxon>Methanobacteriati</taxon>
        <taxon>Methanobacteriota</taxon>
        <taxon>Stenosarchaea group</taxon>
        <taxon>Halobacteria</taxon>
        <taxon>Halobacteriales</taxon>
        <taxon>Haloarculaceae</taxon>
        <taxon>Halorhabdus</taxon>
    </lineage>
</organism>
<dbReference type="PROSITE" id="PS50956">
    <property type="entry name" value="HTH_ASNC_2"/>
    <property type="match status" value="1"/>
</dbReference>
<evidence type="ECO:0000256" key="1">
    <source>
        <dbReference type="ARBA" id="ARBA00023015"/>
    </source>
</evidence>
<dbReference type="KEGG" id="hti:HTIA_1238"/>